<accession>A0A3P7DYP1</accession>
<keyword evidence="2" id="KW-1185">Reference proteome</keyword>
<reference evidence="1 2" key="1">
    <citation type="submission" date="2018-11" db="EMBL/GenBank/DDBJ databases">
        <authorList>
            <consortium name="Pathogen Informatics"/>
        </authorList>
    </citation>
    <scope>NUCLEOTIDE SEQUENCE [LARGE SCALE GENOMIC DNA]</scope>
</reference>
<dbReference type="Proteomes" id="UP000270924">
    <property type="component" value="Unassembled WGS sequence"/>
</dbReference>
<sequence length="85" mass="9487">MGPMAMGMVHREVRVVVLQHNNSTGIIINSITAIPSLSSSSGRVIGNNSNHKVEISKRNKATMLGEQFFYLNFHMKESFQIILNN</sequence>
<evidence type="ECO:0000313" key="2">
    <source>
        <dbReference type="Proteomes" id="UP000270924"/>
    </source>
</evidence>
<evidence type="ECO:0000313" key="1">
    <source>
        <dbReference type="EMBL" id="VDM15301.1"/>
    </source>
</evidence>
<proteinExistence type="predicted"/>
<organism evidence="1 2">
    <name type="scientific">Wuchereria bancrofti</name>
    <dbReference type="NCBI Taxonomy" id="6293"/>
    <lineage>
        <taxon>Eukaryota</taxon>
        <taxon>Metazoa</taxon>
        <taxon>Ecdysozoa</taxon>
        <taxon>Nematoda</taxon>
        <taxon>Chromadorea</taxon>
        <taxon>Rhabditida</taxon>
        <taxon>Spirurina</taxon>
        <taxon>Spiruromorpha</taxon>
        <taxon>Filarioidea</taxon>
        <taxon>Onchocercidae</taxon>
        <taxon>Wuchereria</taxon>
    </lineage>
</organism>
<name>A0A3P7DYP1_WUCBA</name>
<dbReference type="InParanoid" id="A0A3P7DYP1"/>
<protein>
    <submittedName>
        <fullName evidence="1">Uncharacterized protein</fullName>
    </submittedName>
</protein>
<gene>
    <name evidence="1" type="ORF">WBA_LOCUS8687</name>
</gene>
<dbReference type="AlphaFoldDB" id="A0A3P7DYP1"/>
<dbReference type="EMBL" id="UYWW01007531">
    <property type="protein sequence ID" value="VDM15301.1"/>
    <property type="molecule type" value="Genomic_DNA"/>
</dbReference>